<proteinExistence type="predicted"/>
<organism evidence="1 2">
    <name type="scientific">Anaerolinea thermophila</name>
    <dbReference type="NCBI Taxonomy" id="167964"/>
    <lineage>
        <taxon>Bacteria</taxon>
        <taxon>Bacillati</taxon>
        <taxon>Chloroflexota</taxon>
        <taxon>Anaerolineae</taxon>
        <taxon>Anaerolineales</taxon>
        <taxon>Anaerolineaceae</taxon>
        <taxon>Anaerolinea</taxon>
    </lineage>
</organism>
<evidence type="ECO:0000313" key="2">
    <source>
        <dbReference type="Proteomes" id="UP000064249"/>
    </source>
</evidence>
<accession>A0A101FXH8</accession>
<dbReference type="Proteomes" id="UP000064249">
    <property type="component" value="Unassembled WGS sequence"/>
</dbReference>
<protein>
    <submittedName>
        <fullName evidence="1">Uncharacterized protein</fullName>
    </submittedName>
</protein>
<dbReference type="AlphaFoldDB" id="A0A101FXH8"/>
<dbReference type="EMBL" id="LGFU01000045">
    <property type="protein sequence ID" value="KUK46284.1"/>
    <property type="molecule type" value="Genomic_DNA"/>
</dbReference>
<evidence type="ECO:0000313" key="1">
    <source>
        <dbReference type="EMBL" id="KUK46284.1"/>
    </source>
</evidence>
<name>A0A101FXH8_9CHLR</name>
<sequence length="124" mass="14413">ARYEGWQVIDASHAITIAHQSHDYSHLENGKPHYRQPETYVNVDLAGGEYAIFTLRDAQRRIVDGQIKHNPMTWKRFCRAVEIMPTTLLKSQPLAKVNYTIFHPRKTYSQLRAALKKNLVQPKK</sequence>
<gene>
    <name evidence="1" type="ORF">XD73_0848</name>
</gene>
<feature type="non-terminal residue" evidence="1">
    <location>
        <position position="1"/>
    </location>
</feature>
<comment type="caution">
    <text evidence="1">The sequence shown here is derived from an EMBL/GenBank/DDBJ whole genome shotgun (WGS) entry which is preliminary data.</text>
</comment>
<reference evidence="1 2" key="1">
    <citation type="journal article" date="2015" name="MBio">
        <title>Genome-Resolved Metagenomic Analysis Reveals Roles for Candidate Phyla and Other Microbial Community Members in Biogeochemical Transformations in Oil Reservoirs.</title>
        <authorList>
            <person name="Hu P."/>
            <person name="Tom L."/>
            <person name="Singh A."/>
            <person name="Thomas B.C."/>
            <person name="Baker B.J."/>
            <person name="Piceno Y.M."/>
            <person name="Andersen G.L."/>
            <person name="Banfield J.F."/>
        </authorList>
    </citation>
    <scope>NUCLEOTIDE SEQUENCE [LARGE SCALE GENOMIC DNA]</scope>
    <source>
        <strain evidence="1">46_16</strain>
    </source>
</reference>